<feature type="transmembrane region" description="Helical" evidence="1">
    <location>
        <begin position="137"/>
        <end position="157"/>
    </location>
</feature>
<keyword evidence="1" id="KW-1133">Transmembrane helix</keyword>
<keyword evidence="1" id="KW-0472">Membrane</keyword>
<comment type="caution">
    <text evidence="2">The sequence shown here is derived from an EMBL/GenBank/DDBJ whole genome shotgun (WGS) entry which is preliminary data.</text>
</comment>
<proteinExistence type="predicted"/>
<organism evidence="2 3">
    <name type="scientific">Lysinibacillus alkalisoli</name>
    <dbReference type="NCBI Taxonomy" id="1911548"/>
    <lineage>
        <taxon>Bacteria</taxon>
        <taxon>Bacillati</taxon>
        <taxon>Bacillota</taxon>
        <taxon>Bacilli</taxon>
        <taxon>Bacillales</taxon>
        <taxon>Bacillaceae</taxon>
        <taxon>Lysinibacillus</taxon>
    </lineage>
</organism>
<feature type="transmembrane region" description="Helical" evidence="1">
    <location>
        <begin position="20"/>
        <end position="41"/>
    </location>
</feature>
<name>A0A917G8Q5_9BACI</name>
<gene>
    <name evidence="2" type="ORF">GCM10007425_23790</name>
</gene>
<accession>A0A917G8Q5</accession>
<dbReference type="EMBL" id="BMJT01000008">
    <property type="protein sequence ID" value="GGG28387.1"/>
    <property type="molecule type" value="Genomic_DNA"/>
</dbReference>
<feature type="transmembrane region" description="Helical" evidence="1">
    <location>
        <begin position="47"/>
        <end position="77"/>
    </location>
</feature>
<dbReference type="Proteomes" id="UP000616608">
    <property type="component" value="Unassembled WGS sequence"/>
</dbReference>
<protein>
    <recommendedName>
        <fullName evidence="4">DUF3267 domain-containing protein</fullName>
    </recommendedName>
</protein>
<evidence type="ECO:0000256" key="1">
    <source>
        <dbReference type="SAM" id="Phobius"/>
    </source>
</evidence>
<reference evidence="2" key="1">
    <citation type="journal article" date="2014" name="Int. J. Syst. Evol. Microbiol.">
        <title>Complete genome sequence of Corynebacterium casei LMG S-19264T (=DSM 44701T), isolated from a smear-ripened cheese.</title>
        <authorList>
            <consortium name="US DOE Joint Genome Institute (JGI-PGF)"/>
            <person name="Walter F."/>
            <person name="Albersmeier A."/>
            <person name="Kalinowski J."/>
            <person name="Ruckert C."/>
        </authorList>
    </citation>
    <scope>NUCLEOTIDE SEQUENCE</scope>
    <source>
        <strain evidence="2">CGMCC 1.15760</strain>
    </source>
</reference>
<reference evidence="2" key="2">
    <citation type="submission" date="2020-09" db="EMBL/GenBank/DDBJ databases">
        <authorList>
            <person name="Sun Q."/>
            <person name="Zhou Y."/>
        </authorList>
    </citation>
    <scope>NUCLEOTIDE SEQUENCE</scope>
    <source>
        <strain evidence="2">CGMCC 1.15760</strain>
    </source>
</reference>
<dbReference type="AlphaFoldDB" id="A0A917G8Q5"/>
<dbReference type="InterPro" id="IPR021683">
    <property type="entry name" value="DUF3267"/>
</dbReference>
<dbReference type="Pfam" id="PF11667">
    <property type="entry name" value="DUF3267"/>
    <property type="match status" value="1"/>
</dbReference>
<evidence type="ECO:0008006" key="4">
    <source>
        <dbReference type="Google" id="ProtNLM"/>
    </source>
</evidence>
<sequence>MKNIHVVELNLSHVMKTSLIITVVTFLLCTFLFIILTPTAIHLSGLTILLSLLLITLLYFIFIVIHEACHLIGFMVFGRAPLSSLKWGIDFKKGIAYATTSHTLTNRAMKRALLLPFWLTGVLPCFIGFYMDSYILIVVGVLLIGGAAGDFAMYQALRKFPPHVIVKDGPQAPKLYIELDETTFSTK</sequence>
<dbReference type="RefSeq" id="WP_188615283.1">
    <property type="nucleotide sequence ID" value="NZ_BMJT01000008.1"/>
</dbReference>
<evidence type="ECO:0000313" key="3">
    <source>
        <dbReference type="Proteomes" id="UP000616608"/>
    </source>
</evidence>
<keyword evidence="1" id="KW-0812">Transmembrane</keyword>
<evidence type="ECO:0000313" key="2">
    <source>
        <dbReference type="EMBL" id="GGG28387.1"/>
    </source>
</evidence>
<keyword evidence="3" id="KW-1185">Reference proteome</keyword>
<feature type="transmembrane region" description="Helical" evidence="1">
    <location>
        <begin position="112"/>
        <end position="131"/>
    </location>
</feature>